<keyword evidence="1" id="KW-0519">Myristate</keyword>
<evidence type="ECO:0000256" key="1">
    <source>
        <dbReference type="ARBA" id="ARBA00022707"/>
    </source>
</evidence>
<dbReference type="InterPro" id="IPR001019">
    <property type="entry name" value="Gprotein_alpha_su"/>
</dbReference>
<keyword evidence="8" id="KW-0449">Lipoprotein</keyword>
<keyword evidence="3 9" id="KW-0547">Nucleotide-binding</keyword>
<evidence type="ECO:0000256" key="5">
    <source>
        <dbReference type="ARBA" id="ARBA00023134"/>
    </source>
</evidence>
<keyword evidence="11" id="KW-0496">Mitochondrion</keyword>
<evidence type="ECO:0000256" key="4">
    <source>
        <dbReference type="ARBA" id="ARBA00022842"/>
    </source>
</evidence>
<evidence type="ECO:0000313" key="12">
    <source>
        <dbReference type="Proteomes" id="UP000290189"/>
    </source>
</evidence>
<dbReference type="Gene3D" id="1.10.400.10">
    <property type="entry name" value="GI Alpha 1, domain 2-like"/>
    <property type="match status" value="1"/>
</dbReference>
<evidence type="ECO:0000256" key="8">
    <source>
        <dbReference type="ARBA" id="ARBA00023288"/>
    </source>
</evidence>
<dbReference type="InterPro" id="IPR011025">
    <property type="entry name" value="GproteinA_insert"/>
</dbReference>
<feature type="binding site" evidence="10">
    <location>
        <position position="47"/>
    </location>
    <ligand>
        <name>Mg(2+)</name>
        <dbReference type="ChEBI" id="CHEBI:18420"/>
    </ligand>
</feature>
<feature type="binding site" evidence="9">
    <location>
        <begin position="287"/>
        <end position="290"/>
    </location>
    <ligand>
        <name>GTP</name>
        <dbReference type="ChEBI" id="CHEBI:37565"/>
    </ligand>
</feature>
<accession>A0A3P3YLA3</accession>
<keyword evidence="7" id="KW-0807">Transducer</keyword>
<evidence type="ECO:0000256" key="9">
    <source>
        <dbReference type="PIRSR" id="PIRSR601019-1"/>
    </source>
</evidence>
<dbReference type="GO" id="GO:0031683">
    <property type="term" value="F:G-protein beta/gamma-subunit complex binding"/>
    <property type="evidence" value="ECO:0007669"/>
    <property type="project" value="InterPro"/>
</dbReference>
<protein>
    <submittedName>
        <fullName evidence="11">Uncharacterized protein</fullName>
    </submittedName>
</protein>
<feature type="binding site" evidence="10">
    <location>
        <position position="197"/>
    </location>
    <ligand>
        <name>Mg(2+)</name>
        <dbReference type="ChEBI" id="CHEBI:18420"/>
    </ligand>
</feature>
<sequence>MGACLSSTYNEEFRGSVVLSSILDRERKDAASQYVILFLGTGESGKSTFFKQLKIIHGGGIDKGDRAAIRACIRTMIISDVMTLIRGCLLPNMAGLIGQDVKVSQDIIDMLCGAELSPQTVKQAIIGASPDDNYLSPIAGDLIHAIWNDPIVKKVYDNRRMFHLGDHVSYFFDKIKTIASSDWEPTQDDCVHARQKTTGVVEQMLVDPKTQTTLRCVDVGGQRSERRKWVGLFSQATCIAFVVGISEYDQTCAEDGETLRSVESFNVFKSVCREEQLKKAGIVVFFNKLDLLRQKLATVPFGPPYVTDFNGSGSAESVGRYFRDKYQAEATLAFREIGEPSRLVRFFLTTAVDRENVNKVFESVIEIVIRISLNKCDLC</sequence>
<dbReference type="InterPro" id="IPR027417">
    <property type="entry name" value="P-loop_NTPase"/>
</dbReference>
<dbReference type="GO" id="GO:0005525">
    <property type="term" value="F:GTP binding"/>
    <property type="evidence" value="ECO:0007669"/>
    <property type="project" value="UniProtKB-KW"/>
</dbReference>
<dbReference type="PANTHER" id="PTHR10218:SF362">
    <property type="entry name" value="G PROTEIN ALPHA O SUBUNIT"/>
    <property type="match status" value="1"/>
</dbReference>
<evidence type="ECO:0000256" key="10">
    <source>
        <dbReference type="PIRSR" id="PIRSR601019-2"/>
    </source>
</evidence>
<dbReference type="GO" id="GO:0003924">
    <property type="term" value="F:GTPase activity"/>
    <property type="evidence" value="ECO:0007669"/>
    <property type="project" value="InterPro"/>
</dbReference>
<evidence type="ECO:0000256" key="3">
    <source>
        <dbReference type="ARBA" id="ARBA00022741"/>
    </source>
</evidence>
<dbReference type="Pfam" id="PF00503">
    <property type="entry name" value="G-alpha"/>
    <property type="match status" value="1"/>
</dbReference>
<feature type="binding site" evidence="9">
    <location>
        <begin position="43"/>
        <end position="48"/>
    </location>
    <ligand>
        <name>GTP</name>
        <dbReference type="ChEBI" id="CHEBI:37565"/>
    </ligand>
</feature>
<dbReference type="GO" id="GO:0005834">
    <property type="term" value="C:heterotrimeric G-protein complex"/>
    <property type="evidence" value="ECO:0007669"/>
    <property type="project" value="TreeGrafter"/>
</dbReference>
<evidence type="ECO:0000256" key="6">
    <source>
        <dbReference type="ARBA" id="ARBA00023139"/>
    </source>
</evidence>
<dbReference type="AlphaFoldDB" id="A0A3P3YLA3"/>
<keyword evidence="4 10" id="KW-0460">Magnesium</keyword>
<dbReference type="PANTHER" id="PTHR10218">
    <property type="entry name" value="GTP-BINDING PROTEIN ALPHA SUBUNIT"/>
    <property type="match status" value="1"/>
</dbReference>
<dbReference type="SUPFAM" id="SSF52540">
    <property type="entry name" value="P-loop containing nucleoside triphosphate hydrolases"/>
    <property type="match status" value="1"/>
</dbReference>
<dbReference type="GO" id="GO:0046872">
    <property type="term" value="F:metal ion binding"/>
    <property type="evidence" value="ECO:0007669"/>
    <property type="project" value="UniProtKB-KW"/>
</dbReference>
<keyword evidence="2 10" id="KW-0479">Metal-binding</keyword>
<gene>
    <name evidence="11" type="ORF">PLBR_LOCUS8191</name>
</gene>
<dbReference type="GO" id="GO:0001664">
    <property type="term" value="F:G protein-coupled receptor binding"/>
    <property type="evidence" value="ECO:0007669"/>
    <property type="project" value="TreeGrafter"/>
</dbReference>
<reference evidence="11 12" key="1">
    <citation type="submission" date="2018-03" db="EMBL/GenBank/DDBJ databases">
        <authorList>
            <person name="Fogelqvist J."/>
        </authorList>
    </citation>
    <scope>NUCLEOTIDE SEQUENCE [LARGE SCALE GENOMIC DNA]</scope>
</reference>
<feature type="binding site" evidence="9">
    <location>
        <begin position="218"/>
        <end position="222"/>
    </location>
    <ligand>
        <name>GTP</name>
        <dbReference type="ChEBI" id="CHEBI:37565"/>
    </ligand>
</feature>
<dbReference type="PROSITE" id="PS51882">
    <property type="entry name" value="G_ALPHA"/>
    <property type="match status" value="1"/>
</dbReference>
<evidence type="ECO:0000256" key="2">
    <source>
        <dbReference type="ARBA" id="ARBA00022723"/>
    </source>
</evidence>
<dbReference type="EMBL" id="OVEO01000016">
    <property type="protein sequence ID" value="SPR00976.1"/>
    <property type="molecule type" value="Genomic_DNA"/>
</dbReference>
<dbReference type="FunFam" id="3.40.50.300:FF:000720">
    <property type="entry name" value="Guanine nucleotide-binding protein G(k) subunit alpha"/>
    <property type="match status" value="1"/>
</dbReference>
<evidence type="ECO:0000256" key="7">
    <source>
        <dbReference type="ARBA" id="ARBA00023224"/>
    </source>
</evidence>
<dbReference type="CDD" id="cd00066">
    <property type="entry name" value="G-alpha"/>
    <property type="match status" value="1"/>
</dbReference>
<keyword evidence="5 9" id="KW-0342">GTP-binding</keyword>
<dbReference type="SMART" id="SM00275">
    <property type="entry name" value="G_alpha"/>
    <property type="match status" value="1"/>
</dbReference>
<dbReference type="Proteomes" id="UP000290189">
    <property type="component" value="Unassembled WGS sequence"/>
</dbReference>
<proteinExistence type="predicted"/>
<geneLocation type="mitochondrion" evidence="11"/>
<dbReference type="GO" id="GO:0005737">
    <property type="term" value="C:cytoplasm"/>
    <property type="evidence" value="ECO:0007669"/>
    <property type="project" value="TreeGrafter"/>
</dbReference>
<evidence type="ECO:0000313" key="11">
    <source>
        <dbReference type="EMBL" id="SPR00976.1"/>
    </source>
</evidence>
<dbReference type="Gene3D" id="3.40.50.300">
    <property type="entry name" value="P-loop containing nucleotide triphosphate hydrolases"/>
    <property type="match status" value="1"/>
</dbReference>
<dbReference type="SUPFAM" id="SSF47895">
    <property type="entry name" value="Transducin (alpha subunit), insertion domain"/>
    <property type="match status" value="1"/>
</dbReference>
<keyword evidence="6" id="KW-0564">Palmitate</keyword>
<dbReference type="PRINTS" id="PR00318">
    <property type="entry name" value="GPROTEINA"/>
</dbReference>
<organism evidence="11 12">
    <name type="scientific">Plasmodiophora brassicae</name>
    <name type="common">Clubroot disease agent</name>
    <dbReference type="NCBI Taxonomy" id="37360"/>
    <lineage>
        <taxon>Eukaryota</taxon>
        <taxon>Sar</taxon>
        <taxon>Rhizaria</taxon>
        <taxon>Endomyxa</taxon>
        <taxon>Phytomyxea</taxon>
        <taxon>Plasmodiophorida</taxon>
        <taxon>Plasmodiophoridae</taxon>
        <taxon>Plasmodiophora</taxon>
    </lineage>
</organism>
<feature type="binding site" evidence="9">
    <location>
        <position position="351"/>
    </location>
    <ligand>
        <name>GTP</name>
        <dbReference type="ChEBI" id="CHEBI:37565"/>
    </ligand>
</feature>
<dbReference type="GO" id="GO:0007188">
    <property type="term" value="P:adenylate cyclase-modulating G protein-coupled receptor signaling pathway"/>
    <property type="evidence" value="ECO:0007669"/>
    <property type="project" value="TreeGrafter"/>
</dbReference>
<name>A0A3P3YLA3_PLABS</name>